<gene>
    <name evidence="3" type="ORF">SAMN02982931_01671</name>
</gene>
<evidence type="ECO:0000313" key="4">
    <source>
        <dbReference type="Proteomes" id="UP000199071"/>
    </source>
</evidence>
<dbReference type="PRINTS" id="PR00081">
    <property type="entry name" value="GDHRDH"/>
</dbReference>
<dbReference type="AlphaFoldDB" id="A0A1G6BNS9"/>
<evidence type="ECO:0000256" key="2">
    <source>
        <dbReference type="ARBA" id="ARBA00023002"/>
    </source>
</evidence>
<dbReference type="Proteomes" id="UP000199071">
    <property type="component" value="Unassembled WGS sequence"/>
</dbReference>
<evidence type="ECO:0000256" key="1">
    <source>
        <dbReference type="ARBA" id="ARBA00006484"/>
    </source>
</evidence>
<keyword evidence="4" id="KW-1185">Reference proteome</keyword>
<reference evidence="3 4" key="1">
    <citation type="submission" date="2016-10" db="EMBL/GenBank/DDBJ databases">
        <authorList>
            <person name="de Groot N.N."/>
        </authorList>
    </citation>
    <scope>NUCLEOTIDE SEQUENCE [LARGE SCALE GENOMIC DNA]</scope>
    <source>
        <strain evidence="3 4">ATCC 35022</strain>
    </source>
</reference>
<name>A0A1G6BNS9_9HYPH</name>
<evidence type="ECO:0000313" key="3">
    <source>
        <dbReference type="EMBL" id="SDB22290.1"/>
    </source>
</evidence>
<dbReference type="Pfam" id="PF13561">
    <property type="entry name" value="adh_short_C2"/>
    <property type="match status" value="1"/>
</dbReference>
<dbReference type="PANTHER" id="PTHR43639:SF1">
    <property type="entry name" value="SHORT-CHAIN DEHYDROGENASE_REDUCTASE FAMILY PROTEIN"/>
    <property type="match status" value="1"/>
</dbReference>
<dbReference type="RefSeq" id="WP_090875955.1">
    <property type="nucleotide sequence ID" value="NZ_FMXQ01000003.1"/>
</dbReference>
<dbReference type="InterPro" id="IPR002347">
    <property type="entry name" value="SDR_fam"/>
</dbReference>
<proteinExistence type="inferred from homology"/>
<dbReference type="PRINTS" id="PR00080">
    <property type="entry name" value="SDRFAMILY"/>
</dbReference>
<dbReference type="GO" id="GO:0016491">
    <property type="term" value="F:oxidoreductase activity"/>
    <property type="evidence" value="ECO:0007669"/>
    <property type="project" value="UniProtKB-KW"/>
</dbReference>
<dbReference type="FunFam" id="3.40.50.720:FF:000084">
    <property type="entry name" value="Short-chain dehydrogenase reductase"/>
    <property type="match status" value="1"/>
</dbReference>
<accession>A0A1G6BNS9</accession>
<dbReference type="InterPro" id="IPR020904">
    <property type="entry name" value="Sc_DH/Rdtase_CS"/>
</dbReference>
<dbReference type="SUPFAM" id="SSF51735">
    <property type="entry name" value="NAD(P)-binding Rossmann-fold domains"/>
    <property type="match status" value="1"/>
</dbReference>
<comment type="similarity">
    <text evidence="1">Belongs to the short-chain dehydrogenases/reductases (SDR) family.</text>
</comment>
<dbReference type="EMBL" id="FMXQ01000003">
    <property type="protein sequence ID" value="SDB22290.1"/>
    <property type="molecule type" value="Genomic_DNA"/>
</dbReference>
<dbReference type="STRING" id="665467.SAMN02982931_01671"/>
<keyword evidence="2" id="KW-0560">Oxidoreductase</keyword>
<organism evidence="3 4">
    <name type="scientific">Bauldia litoralis</name>
    <dbReference type="NCBI Taxonomy" id="665467"/>
    <lineage>
        <taxon>Bacteria</taxon>
        <taxon>Pseudomonadati</taxon>
        <taxon>Pseudomonadota</taxon>
        <taxon>Alphaproteobacteria</taxon>
        <taxon>Hyphomicrobiales</taxon>
        <taxon>Kaistiaceae</taxon>
        <taxon>Bauldia</taxon>
    </lineage>
</organism>
<protein>
    <submittedName>
        <fullName evidence="3">3-oxoacyl-[acyl-carrier protein] reductase</fullName>
    </submittedName>
</protein>
<dbReference type="PROSITE" id="PS00061">
    <property type="entry name" value="ADH_SHORT"/>
    <property type="match status" value="1"/>
</dbReference>
<dbReference type="Gene3D" id="3.40.50.720">
    <property type="entry name" value="NAD(P)-binding Rossmann-like Domain"/>
    <property type="match status" value="1"/>
</dbReference>
<dbReference type="NCBIfam" id="NF005559">
    <property type="entry name" value="PRK07231.1"/>
    <property type="match status" value="1"/>
</dbReference>
<dbReference type="OrthoDB" id="9803333at2"/>
<dbReference type="PANTHER" id="PTHR43639">
    <property type="entry name" value="OXIDOREDUCTASE, SHORT-CHAIN DEHYDROGENASE/REDUCTASE FAMILY (AFU_ORTHOLOGUE AFUA_5G02870)"/>
    <property type="match status" value="1"/>
</dbReference>
<dbReference type="InterPro" id="IPR036291">
    <property type="entry name" value="NAD(P)-bd_dom_sf"/>
</dbReference>
<sequence length="263" mass="27108">MDQPDIPVDRLLDLSGKVALVTGAGRGIGAGIVRRLAEAGAAVAVHYRGGKEAAEALVATVAGDGGKAMAIHGELTDRTAVESAFAAIGETLGPVDILVNNAARQTHSTIADMEPDEWRDTLATNLDAVFNTTRVATDAMVARGAGGVIVNIASIEGLQPALTHGHYATTKAGLIMFTRATALEFGRHGIRANAVSPGVIHAPGIEENWPEGVKRWLAAAPLGRMGDNYDVADAVLFLASPASRFITGANLVVDGGVTVTPSF</sequence>